<gene>
    <name evidence="4" type="primary">LOC112459573</name>
</gene>
<accession>A0A6J1QDZ4</accession>
<dbReference type="Gene3D" id="3.30.160.60">
    <property type="entry name" value="Classic Zinc Finger"/>
    <property type="match status" value="1"/>
</dbReference>
<dbReference type="GO" id="GO:0008270">
    <property type="term" value="F:zinc ion binding"/>
    <property type="evidence" value="ECO:0007669"/>
    <property type="project" value="UniProtKB-KW"/>
</dbReference>
<reference evidence="4" key="1">
    <citation type="submission" date="2025-08" db="UniProtKB">
        <authorList>
            <consortium name="RefSeq"/>
        </authorList>
    </citation>
    <scope>IDENTIFICATION</scope>
    <source>
        <tissue evidence="4">Whole body</tissue>
    </source>
</reference>
<dbReference type="PROSITE" id="PS00028">
    <property type="entry name" value="ZINC_FINGER_C2H2_1"/>
    <property type="match status" value="1"/>
</dbReference>
<keyword evidence="1" id="KW-0479">Metal-binding</keyword>
<dbReference type="PANTHER" id="PTHR31912">
    <property type="entry name" value="IP13529P"/>
    <property type="match status" value="1"/>
</dbReference>
<dbReference type="OrthoDB" id="8192078at2759"/>
<dbReference type="RefSeq" id="XP_024879521.1">
    <property type="nucleotide sequence ID" value="XM_025023753.1"/>
</dbReference>
<dbReference type="PANTHER" id="PTHR31912:SF36">
    <property type="entry name" value="C2H2-TYPE DOMAIN-CONTAINING PROTEIN"/>
    <property type="match status" value="1"/>
</dbReference>
<feature type="non-terminal residue" evidence="4">
    <location>
        <position position="661"/>
    </location>
</feature>
<keyword evidence="1" id="KW-0863">Zinc-finger</keyword>
<dbReference type="PROSITE" id="PS50157">
    <property type="entry name" value="ZINC_FINGER_C2H2_2"/>
    <property type="match status" value="1"/>
</dbReference>
<protein>
    <submittedName>
        <fullName evidence="4">Uncharacterized protein LOC112459573</fullName>
    </submittedName>
</protein>
<dbReference type="SMART" id="SM00355">
    <property type="entry name" value="ZnF_C2H2"/>
    <property type="match status" value="2"/>
</dbReference>
<dbReference type="Proteomes" id="UP000504618">
    <property type="component" value="Unplaced"/>
</dbReference>
<dbReference type="GeneID" id="112459573"/>
<keyword evidence="1" id="KW-0862">Zinc</keyword>
<feature type="domain" description="C2H2-type" evidence="2">
    <location>
        <begin position="37"/>
        <end position="69"/>
    </location>
</feature>
<evidence type="ECO:0000256" key="1">
    <source>
        <dbReference type="PROSITE-ProRule" id="PRU00042"/>
    </source>
</evidence>
<proteinExistence type="predicted"/>
<evidence type="ECO:0000259" key="2">
    <source>
        <dbReference type="PROSITE" id="PS50157"/>
    </source>
</evidence>
<keyword evidence="3" id="KW-1185">Reference proteome</keyword>
<evidence type="ECO:0000313" key="3">
    <source>
        <dbReference type="Proteomes" id="UP000504618"/>
    </source>
</evidence>
<dbReference type="InterPro" id="IPR013087">
    <property type="entry name" value="Znf_C2H2_type"/>
</dbReference>
<organism evidence="3 4">
    <name type="scientific">Temnothorax curvispinosus</name>
    <dbReference type="NCBI Taxonomy" id="300111"/>
    <lineage>
        <taxon>Eukaryota</taxon>
        <taxon>Metazoa</taxon>
        <taxon>Ecdysozoa</taxon>
        <taxon>Arthropoda</taxon>
        <taxon>Hexapoda</taxon>
        <taxon>Insecta</taxon>
        <taxon>Pterygota</taxon>
        <taxon>Neoptera</taxon>
        <taxon>Endopterygota</taxon>
        <taxon>Hymenoptera</taxon>
        <taxon>Apocrita</taxon>
        <taxon>Aculeata</taxon>
        <taxon>Formicoidea</taxon>
        <taxon>Formicidae</taxon>
        <taxon>Myrmicinae</taxon>
        <taxon>Temnothorax</taxon>
    </lineage>
</organism>
<dbReference type="AlphaFoldDB" id="A0A6J1QDZ4"/>
<sequence length="661" mass="76483">MYFCAFKDHYNYCQDGFNNPEALFLHTQIYHINLTNYTCGQVGCERTFQRLDSFKRHIRNIHSHQPQNPLPNICAELLNVEQPLMDVDLVEDVDLLEEDPLPPQHEPINDLPHIGNQLKRITYKYLSKLHVDKSLSRTAIQRIIESTSELLSTVGTMLENDVTATVDTQDNLRDIVSFLKSPFSKNATEYKRIQLMEKTGFYVAPRKIFIRQRIDDIVVDGTIVRVPVEVTITFVPLRILFKTIFSSPRIFQIANTYMHQQNHPDIIDDTIHTSSWKTKQRQFFSDDKFVIPLYMYYDEFECNNPTGSHTGIHKISAVYVSLRCFPLEFQSQLNSIFVALLAHYQDVASEGNEIFRVIVQELIFLESEGISVDRGNGVSQKIYFSLAMILGDNAGLNSILGYSSCSSNFFCRICKGHKRDLLTCNEENEHLLRTLENYNDDLITDDYRLTGIKENSIFNEIPSFHVVNNNAVDIMHDLLEGVCKYDMILIINYYTTVRMISLHTINSCIQSFNYGYIESGNKPPVITQDALRKKNINIKAAEMMCLVRNFGLMIGHLIPEGDNVWSLYTTLCNIMDIVLAPSYQVGTHNLLKVLIKEHHELYVDICRLVPCYQAEYNLTPKFHFMVHYWRIIHNYGPLRNFWCMRFEGKHKTGLQVARNSA</sequence>
<evidence type="ECO:0000313" key="4">
    <source>
        <dbReference type="RefSeq" id="XP_024879521.1"/>
    </source>
</evidence>
<name>A0A6J1QDZ4_9HYME</name>